<name>A0AAD7I5C6_9AGAR</name>
<reference evidence="1" key="1">
    <citation type="submission" date="2023-03" db="EMBL/GenBank/DDBJ databases">
        <title>Massive genome expansion in bonnet fungi (Mycena s.s.) driven by repeated elements and novel gene families across ecological guilds.</title>
        <authorList>
            <consortium name="Lawrence Berkeley National Laboratory"/>
            <person name="Harder C.B."/>
            <person name="Miyauchi S."/>
            <person name="Viragh M."/>
            <person name="Kuo A."/>
            <person name="Thoen E."/>
            <person name="Andreopoulos B."/>
            <person name="Lu D."/>
            <person name="Skrede I."/>
            <person name="Drula E."/>
            <person name="Henrissat B."/>
            <person name="Morin E."/>
            <person name="Kohler A."/>
            <person name="Barry K."/>
            <person name="LaButti K."/>
            <person name="Morin E."/>
            <person name="Salamov A."/>
            <person name="Lipzen A."/>
            <person name="Mereny Z."/>
            <person name="Hegedus B."/>
            <person name="Baldrian P."/>
            <person name="Stursova M."/>
            <person name="Weitz H."/>
            <person name="Taylor A."/>
            <person name="Grigoriev I.V."/>
            <person name="Nagy L.G."/>
            <person name="Martin F."/>
            <person name="Kauserud H."/>
        </authorList>
    </citation>
    <scope>NUCLEOTIDE SEQUENCE</scope>
    <source>
        <strain evidence="1">CBHHK182m</strain>
    </source>
</reference>
<sequence>MSSWLSLGFTRGKLGGINSDPGQTKGQTQDLLGVPEKSHFRHQQLSQEDILSLRSDTSSYLCTLGGWESALGIITNVLSHTSGDTFERSWRGVQRVSPFNIAVAYTTSLTAGRGEWEQREARGEWRRRVGISLMWHHRSPVKREGKRGVGMEVKSASGAHTHAAREKYKYMHAAATGQTDLCTPQLRMCRGGIRSRCRRIVDIHLAPPPPFPPHIQLTTTPPPPLPQCRTTNSSSSAYKISGRTAVICTTLHVPSANPEVIIDGGSGSGSVSSTDEDVMGQMGEVFSANATWCKFGVESLDSVKPRNSGADGGKRKRDPVWSDYVTLNGGTVQMAATAVSLLKGLRIQARK</sequence>
<gene>
    <name evidence="1" type="ORF">B0H16DRAFT_1467177</name>
</gene>
<accession>A0AAD7I5C6</accession>
<protein>
    <submittedName>
        <fullName evidence="1">Uncharacterized protein</fullName>
    </submittedName>
</protein>
<dbReference type="AlphaFoldDB" id="A0AAD7I5C6"/>
<comment type="caution">
    <text evidence="1">The sequence shown here is derived from an EMBL/GenBank/DDBJ whole genome shotgun (WGS) entry which is preliminary data.</text>
</comment>
<organism evidence="1 2">
    <name type="scientific">Mycena metata</name>
    <dbReference type="NCBI Taxonomy" id="1033252"/>
    <lineage>
        <taxon>Eukaryota</taxon>
        <taxon>Fungi</taxon>
        <taxon>Dikarya</taxon>
        <taxon>Basidiomycota</taxon>
        <taxon>Agaricomycotina</taxon>
        <taxon>Agaricomycetes</taxon>
        <taxon>Agaricomycetidae</taxon>
        <taxon>Agaricales</taxon>
        <taxon>Marasmiineae</taxon>
        <taxon>Mycenaceae</taxon>
        <taxon>Mycena</taxon>
    </lineage>
</organism>
<evidence type="ECO:0000313" key="2">
    <source>
        <dbReference type="Proteomes" id="UP001215598"/>
    </source>
</evidence>
<dbReference type="Proteomes" id="UP001215598">
    <property type="component" value="Unassembled WGS sequence"/>
</dbReference>
<proteinExistence type="predicted"/>
<dbReference type="EMBL" id="JARKIB010000127">
    <property type="protein sequence ID" value="KAJ7735336.1"/>
    <property type="molecule type" value="Genomic_DNA"/>
</dbReference>
<evidence type="ECO:0000313" key="1">
    <source>
        <dbReference type="EMBL" id="KAJ7735336.1"/>
    </source>
</evidence>
<keyword evidence="2" id="KW-1185">Reference proteome</keyword>